<dbReference type="PROSITE" id="PS50943">
    <property type="entry name" value="HTH_CROC1"/>
    <property type="match status" value="1"/>
</dbReference>
<dbReference type="AlphaFoldDB" id="A0A1G8FPN3"/>
<gene>
    <name evidence="3" type="ORF">SAMN04489735_10768</name>
</gene>
<dbReference type="CDD" id="cd00093">
    <property type="entry name" value="HTH_XRE"/>
    <property type="match status" value="1"/>
</dbReference>
<keyword evidence="1" id="KW-0238">DNA-binding</keyword>
<feature type="domain" description="HTH cro/C1-type" evidence="2">
    <location>
        <begin position="7"/>
        <end position="61"/>
    </location>
</feature>
<dbReference type="Proteomes" id="UP000198956">
    <property type="component" value="Unassembled WGS sequence"/>
</dbReference>
<reference evidence="3 4" key="1">
    <citation type="submission" date="2016-10" db="EMBL/GenBank/DDBJ databases">
        <authorList>
            <person name="de Groot N.N."/>
        </authorList>
    </citation>
    <scope>NUCLEOTIDE SEQUENCE [LARGE SCALE GENOMIC DNA]</scope>
    <source>
        <strain evidence="3 4">L 420-91</strain>
    </source>
</reference>
<dbReference type="Gene3D" id="1.10.260.40">
    <property type="entry name" value="lambda repressor-like DNA-binding domains"/>
    <property type="match status" value="1"/>
</dbReference>
<evidence type="ECO:0000256" key="1">
    <source>
        <dbReference type="ARBA" id="ARBA00023125"/>
    </source>
</evidence>
<dbReference type="SUPFAM" id="SSF47413">
    <property type="entry name" value="lambda repressor-like DNA-binding domains"/>
    <property type="match status" value="1"/>
</dbReference>
<name>A0A1G8FPN3_ANETH</name>
<sequence>MTLGERLRLLREKKGLTQVALAKKLNIPNQNVSNYERDFRQPDYETLKKLADLFEVTTDYLLGHSDNPSPNKESKLNLFFYDGLEGYDDLDPEAQEAFRQYMREEAKRAIEFAKKLKKQGKRGGRYER</sequence>
<dbReference type="PANTHER" id="PTHR46558:SF13">
    <property type="entry name" value="HTH-TYPE TRANSCRIPTIONAL REGULATOR IMMR"/>
    <property type="match status" value="1"/>
</dbReference>
<evidence type="ECO:0000313" key="4">
    <source>
        <dbReference type="Proteomes" id="UP000198956"/>
    </source>
</evidence>
<accession>A0A1G8FPN3</accession>
<dbReference type="GO" id="GO:0003677">
    <property type="term" value="F:DNA binding"/>
    <property type="evidence" value="ECO:0007669"/>
    <property type="project" value="UniProtKB-KW"/>
</dbReference>
<dbReference type="PANTHER" id="PTHR46558">
    <property type="entry name" value="TRACRIPTIONAL REGULATORY PROTEIN-RELATED-RELATED"/>
    <property type="match status" value="1"/>
</dbReference>
<dbReference type="RefSeq" id="WP_091261586.1">
    <property type="nucleotide sequence ID" value="NZ_FNDE01000076.1"/>
</dbReference>
<proteinExistence type="predicted"/>
<dbReference type="OrthoDB" id="8115576at2"/>
<dbReference type="EMBL" id="FNDE01000076">
    <property type="protein sequence ID" value="SDH84101.1"/>
    <property type="molecule type" value="Genomic_DNA"/>
</dbReference>
<evidence type="ECO:0000313" key="3">
    <source>
        <dbReference type="EMBL" id="SDH84101.1"/>
    </source>
</evidence>
<dbReference type="InterPro" id="IPR001387">
    <property type="entry name" value="Cro/C1-type_HTH"/>
</dbReference>
<protein>
    <submittedName>
        <fullName evidence="3">Transcriptional regulator, contains XRE-family HTH domain</fullName>
    </submittedName>
</protein>
<dbReference type="SMART" id="SM00530">
    <property type="entry name" value="HTH_XRE"/>
    <property type="match status" value="1"/>
</dbReference>
<organism evidence="3 4">
    <name type="scientific">Aneurinibacillus thermoaerophilus</name>
    <dbReference type="NCBI Taxonomy" id="143495"/>
    <lineage>
        <taxon>Bacteria</taxon>
        <taxon>Bacillati</taxon>
        <taxon>Bacillota</taxon>
        <taxon>Bacilli</taxon>
        <taxon>Bacillales</taxon>
        <taxon>Paenibacillaceae</taxon>
        <taxon>Aneurinibacillus group</taxon>
        <taxon>Aneurinibacillus</taxon>
    </lineage>
</organism>
<dbReference type="InterPro" id="IPR010982">
    <property type="entry name" value="Lambda_DNA-bd_dom_sf"/>
</dbReference>
<evidence type="ECO:0000259" key="2">
    <source>
        <dbReference type="PROSITE" id="PS50943"/>
    </source>
</evidence>
<dbReference type="Pfam" id="PF01381">
    <property type="entry name" value="HTH_3"/>
    <property type="match status" value="1"/>
</dbReference>